<dbReference type="AlphaFoldDB" id="A0A1H3E394"/>
<organism evidence="1 2">
    <name type="scientific">Saccharopolyspora shandongensis</name>
    <dbReference type="NCBI Taxonomy" id="418495"/>
    <lineage>
        <taxon>Bacteria</taxon>
        <taxon>Bacillati</taxon>
        <taxon>Actinomycetota</taxon>
        <taxon>Actinomycetes</taxon>
        <taxon>Pseudonocardiales</taxon>
        <taxon>Pseudonocardiaceae</taxon>
        <taxon>Saccharopolyspora</taxon>
    </lineage>
</organism>
<reference evidence="2" key="1">
    <citation type="submission" date="2016-10" db="EMBL/GenBank/DDBJ databases">
        <authorList>
            <person name="Varghese N."/>
            <person name="Submissions S."/>
        </authorList>
    </citation>
    <scope>NUCLEOTIDE SEQUENCE [LARGE SCALE GENOMIC DNA]</scope>
    <source>
        <strain evidence="2">CGMCC 4.3530</strain>
    </source>
</reference>
<evidence type="ECO:0000313" key="2">
    <source>
        <dbReference type="Proteomes" id="UP000199529"/>
    </source>
</evidence>
<dbReference type="Gene3D" id="1.10.10.1550">
    <property type="entry name" value="ROS/MUCR transcriptional regulator protein"/>
    <property type="match status" value="1"/>
</dbReference>
<gene>
    <name evidence="1" type="ORF">SAMN05216215_101481</name>
</gene>
<dbReference type="RefSeq" id="WP_093266491.1">
    <property type="nucleotide sequence ID" value="NZ_FNOK01000014.1"/>
</dbReference>
<sequence>MTPAHHAPIGSVAREGDLVQCHLCGRWFRSVVAHLRSHGWDHLSYRQAFGLERGESLEGNETRRRRARAMRARRALDPNIRAGSRLGQVWVRSGALTRAAAQAARGRKHPAQRRLKTLRALSAISPAARAEGTRRHRLEQLRRTAAETAARLGFGDIGALVRDRTATGMSLAGISREAGLHKDWLSRHLATVDPDAARAITAGMAQRRHDRRWLPVIRGLGFADVRGYLADRHLARHHSVRAIAAEVGFSRSAVETALARHGVAKAPHATSRQRCAARAAAVADRFGFPDVEAYLADRRAAGLSWRTIAAECDQPPSWLRRRAGRSA</sequence>
<dbReference type="Proteomes" id="UP000199529">
    <property type="component" value="Unassembled WGS sequence"/>
</dbReference>
<keyword evidence="2" id="KW-1185">Reference proteome</keyword>
<dbReference type="InterPro" id="IPR041920">
    <property type="entry name" value="ROS/MUCR_sf"/>
</dbReference>
<name>A0A1H3E394_9PSEU</name>
<proteinExistence type="predicted"/>
<dbReference type="EMBL" id="FNOK01000014">
    <property type="protein sequence ID" value="SDX73100.1"/>
    <property type="molecule type" value="Genomic_DNA"/>
</dbReference>
<protein>
    <submittedName>
        <fullName evidence="1">ROS/MUCR transcriptional regulator protein</fullName>
    </submittedName>
</protein>
<evidence type="ECO:0000313" key="1">
    <source>
        <dbReference type="EMBL" id="SDX73100.1"/>
    </source>
</evidence>
<accession>A0A1H3E394</accession>